<dbReference type="GO" id="GO:0019867">
    <property type="term" value="C:outer membrane"/>
    <property type="evidence" value="ECO:0007669"/>
    <property type="project" value="InterPro"/>
</dbReference>
<evidence type="ECO:0000256" key="3">
    <source>
        <dbReference type="ARBA" id="ARBA00022729"/>
    </source>
</evidence>
<dbReference type="InterPro" id="IPR039910">
    <property type="entry name" value="D15-like"/>
</dbReference>
<dbReference type="STRING" id="28125.HMPREF3202_01883"/>
<dbReference type="Pfam" id="PF07244">
    <property type="entry name" value="POTRA"/>
    <property type="match status" value="1"/>
</dbReference>
<dbReference type="InterPro" id="IPR010827">
    <property type="entry name" value="BamA/TamA_POTRA"/>
</dbReference>
<organism evidence="8 9">
    <name type="scientific">Prevotella bivia</name>
    <dbReference type="NCBI Taxonomy" id="28125"/>
    <lineage>
        <taxon>Bacteria</taxon>
        <taxon>Pseudomonadati</taxon>
        <taxon>Bacteroidota</taxon>
        <taxon>Bacteroidia</taxon>
        <taxon>Bacteroidales</taxon>
        <taxon>Prevotellaceae</taxon>
        <taxon>Prevotella</taxon>
    </lineage>
</organism>
<dbReference type="Gene3D" id="3.10.20.310">
    <property type="entry name" value="membrane protein fhac"/>
    <property type="match status" value="1"/>
</dbReference>
<dbReference type="PANTHER" id="PTHR12815">
    <property type="entry name" value="SORTING AND ASSEMBLY MACHINERY SAMM50 PROTEIN FAMILY MEMBER"/>
    <property type="match status" value="1"/>
</dbReference>
<dbReference type="eggNOG" id="COG0729">
    <property type="taxonomic scope" value="Bacteria"/>
</dbReference>
<comment type="subcellular location">
    <subcellularLocation>
        <location evidence="1">Membrane</location>
    </subcellularLocation>
</comment>
<dbReference type="AlphaFoldDB" id="A0A137SSC8"/>
<evidence type="ECO:0000256" key="4">
    <source>
        <dbReference type="ARBA" id="ARBA00023136"/>
    </source>
</evidence>
<dbReference type="PATRIC" id="fig|28125.4.peg.1874"/>
<dbReference type="InterPro" id="IPR000184">
    <property type="entry name" value="Bac_surfAg_D15"/>
</dbReference>
<keyword evidence="2" id="KW-0812">Transmembrane</keyword>
<keyword evidence="3" id="KW-0732">Signal</keyword>
<evidence type="ECO:0000259" key="6">
    <source>
        <dbReference type="Pfam" id="PF01103"/>
    </source>
</evidence>
<keyword evidence="5" id="KW-0998">Cell outer membrane</keyword>
<keyword evidence="4" id="KW-0472">Membrane</keyword>
<dbReference type="Proteomes" id="UP000070093">
    <property type="component" value="Unassembled WGS sequence"/>
</dbReference>
<evidence type="ECO:0000313" key="8">
    <source>
        <dbReference type="EMBL" id="KXO15296.1"/>
    </source>
</evidence>
<gene>
    <name evidence="8" type="ORF">HMPREF3202_01883</name>
</gene>
<evidence type="ECO:0000259" key="7">
    <source>
        <dbReference type="Pfam" id="PF07244"/>
    </source>
</evidence>
<evidence type="ECO:0000256" key="2">
    <source>
        <dbReference type="ARBA" id="ARBA00022692"/>
    </source>
</evidence>
<dbReference type="Gene3D" id="2.40.160.50">
    <property type="entry name" value="membrane protein fhac: a member of the omp85/tpsb transporter family"/>
    <property type="match status" value="1"/>
</dbReference>
<protein>
    <submittedName>
        <fullName evidence="8">Outer membrane protein, OMP85 family</fullName>
    </submittedName>
</protein>
<name>A0A137SSC8_9BACT</name>
<feature type="domain" description="Bacterial surface antigen (D15)" evidence="6">
    <location>
        <begin position="623"/>
        <end position="792"/>
    </location>
</feature>
<evidence type="ECO:0000256" key="5">
    <source>
        <dbReference type="ARBA" id="ARBA00023237"/>
    </source>
</evidence>
<evidence type="ECO:0000256" key="1">
    <source>
        <dbReference type="ARBA" id="ARBA00004370"/>
    </source>
</evidence>
<dbReference type="PANTHER" id="PTHR12815:SF47">
    <property type="entry name" value="TRANSLOCATION AND ASSEMBLY MODULE SUBUNIT TAMA"/>
    <property type="match status" value="1"/>
</dbReference>
<sequence length="811" mass="93229">MRKEQKIMKYPFLKRNAMRGLPLLLLISVGVFVLAACSTTAGLRDDQQLYTGMLSTKYNNYEKNDHFLNVQEELDLVLASKPNGALFGSPSIRSPFPIGLWIWNAFAKDTTRFSRWLVKAFGSTPVTISTVTPNLRVQVGENLLKKRGYFNGKVYYEPVPQRNPKKVKLKYTVDMGHLWTLDSFRYVNFPNYMDTLIVASKPLAEINIGDPFDVATLEKERQRLTTLFKDNGYYYYQNNDASYLADTTAIHGKARMRLQLADSVGEQALRQWYIGNITVNLRNDFFEELTQQHKSRRFTINYNGKRPKLRTRVLNNELKIKKGSLYSYEQYQKSRQNLNSTGIFQATNFTFTPTDSTDTCKVLNLKIDAVFDKPYDFSVEAYGKGKTNQRYGPELVLGLTKRNAFRGGELLNINLHGSYEWSSARSNGGSTFSLNNYEYGVETSLQFPRILNPFRMPKKWRRAHRAKQVAKALAKGETYRPKPRPTFFSTPTTLLKAAFNILNRAEYFRRHVVSGEFTYQWQPNERNMFSLSPLILTYEYMNTTTPTYDELADKQPYLKVSMADQFIPKMQFQYTYMSPSTYQNPIKWWTTVSEASNILSLGYLAAGKKWNEKDKQLFKNPYAQFFKVETNFTKTWTLAKKSTIAAHVNAGVIWTYGNSMAAPYTEQFYVGGANSVRAFNVREIGPGKYRSAERAYSYVEQTGDIKLQANVEYRPHLFGSLYGAVFLDAGNVWLMHNDEDRPNGQFKFRNMLTQVALGTGVGLRYDLGYFMIRLDWGFGLHVPYNTGKSGFYNVSSFRDAQALHLAIGLPF</sequence>
<evidence type="ECO:0000313" key="9">
    <source>
        <dbReference type="Proteomes" id="UP000070093"/>
    </source>
</evidence>
<dbReference type="Pfam" id="PF01103">
    <property type="entry name" value="Omp85"/>
    <property type="match status" value="1"/>
</dbReference>
<dbReference type="EMBL" id="LTAG01000110">
    <property type="protein sequence ID" value="KXO15296.1"/>
    <property type="molecule type" value="Genomic_DNA"/>
</dbReference>
<reference evidence="8 9" key="1">
    <citation type="submission" date="2016-02" db="EMBL/GenBank/DDBJ databases">
        <authorList>
            <person name="Wen L."/>
            <person name="He K."/>
            <person name="Yang H."/>
        </authorList>
    </citation>
    <scope>NUCLEOTIDE SEQUENCE [LARGE SCALE GENOMIC DNA]</scope>
    <source>
        <strain evidence="8 9">GED7880</strain>
    </source>
</reference>
<comment type="caution">
    <text evidence="8">The sequence shown here is derived from an EMBL/GenBank/DDBJ whole genome shotgun (WGS) entry which is preliminary data.</text>
</comment>
<proteinExistence type="predicted"/>
<feature type="domain" description="POTRA" evidence="7">
    <location>
        <begin position="300"/>
        <end position="347"/>
    </location>
</feature>
<accession>A0A137SSC8</accession>